<dbReference type="eggNOG" id="KOG2032">
    <property type="taxonomic scope" value="Eukaryota"/>
</dbReference>
<accession>H2Z2X1</accession>
<protein>
    <recommendedName>
        <fullName evidence="1">MROH2B-like HEAT-repeats domain-containing protein</fullName>
    </recommendedName>
</protein>
<sequence length="198" mass="22610">MESRQDFIVTGFLKHLHDPSVKVRENMAKLVIAMATHGYLLREGGHEYVKFITLQCSHPGEPPKGDELRNICDEILNLITTTVQDMEQVLWPHLFEFVCKSEYSWAVGVVARSLDHIAQKKIEGNSPDYIINFKETVNIPSPVSLFSRWMVIISQPLRPRNHTRAMLSLLLNFAPNIHGHLVEVMNSVVPKLQQFLEG</sequence>
<keyword evidence="3" id="KW-1185">Reference proteome</keyword>
<dbReference type="Pfam" id="PF23210">
    <property type="entry name" value="HEAT_Maestro_2"/>
    <property type="match status" value="1"/>
</dbReference>
<evidence type="ECO:0000313" key="2">
    <source>
        <dbReference type="Ensembl" id="ENSCSAVP00000011933.1"/>
    </source>
</evidence>
<dbReference type="GO" id="GO:0005737">
    <property type="term" value="C:cytoplasm"/>
    <property type="evidence" value="ECO:0007669"/>
    <property type="project" value="TreeGrafter"/>
</dbReference>
<reference evidence="2" key="3">
    <citation type="submission" date="2025-09" db="UniProtKB">
        <authorList>
            <consortium name="Ensembl"/>
        </authorList>
    </citation>
    <scope>IDENTIFICATION</scope>
</reference>
<evidence type="ECO:0000313" key="3">
    <source>
        <dbReference type="Proteomes" id="UP000007875"/>
    </source>
</evidence>
<dbReference type="InterPro" id="IPR016024">
    <property type="entry name" value="ARM-type_fold"/>
</dbReference>
<name>H2Z2X1_CIOSA</name>
<dbReference type="Proteomes" id="UP000007875">
    <property type="component" value="Unassembled WGS sequence"/>
</dbReference>
<proteinExistence type="predicted"/>
<reference evidence="2" key="2">
    <citation type="submission" date="2025-08" db="UniProtKB">
        <authorList>
            <consortium name="Ensembl"/>
        </authorList>
    </citation>
    <scope>IDENTIFICATION</scope>
</reference>
<dbReference type="GeneTree" id="ENSGT00940000166577"/>
<dbReference type="HOGENOM" id="CLU_1380872_0_0_1"/>
<reference evidence="3" key="1">
    <citation type="submission" date="2003-08" db="EMBL/GenBank/DDBJ databases">
        <authorList>
            <person name="Birren B."/>
            <person name="Nusbaum C."/>
            <person name="Abebe A."/>
            <person name="Abouelleil A."/>
            <person name="Adekoya E."/>
            <person name="Ait-zahra M."/>
            <person name="Allen N."/>
            <person name="Allen T."/>
            <person name="An P."/>
            <person name="Anderson M."/>
            <person name="Anderson S."/>
            <person name="Arachchi H."/>
            <person name="Armbruster J."/>
            <person name="Bachantsang P."/>
            <person name="Baldwin J."/>
            <person name="Barry A."/>
            <person name="Bayul T."/>
            <person name="Blitshsteyn B."/>
            <person name="Bloom T."/>
            <person name="Blye J."/>
            <person name="Boguslavskiy L."/>
            <person name="Borowsky M."/>
            <person name="Boukhgalter B."/>
            <person name="Brunache A."/>
            <person name="Butler J."/>
            <person name="Calixte N."/>
            <person name="Calvo S."/>
            <person name="Camarata J."/>
            <person name="Campo K."/>
            <person name="Chang J."/>
            <person name="Cheshatsang Y."/>
            <person name="Citroen M."/>
            <person name="Collymore A."/>
            <person name="Considine T."/>
            <person name="Cook A."/>
            <person name="Cooke P."/>
            <person name="Corum B."/>
            <person name="Cuomo C."/>
            <person name="David R."/>
            <person name="Dawoe T."/>
            <person name="Degray S."/>
            <person name="Dodge S."/>
            <person name="Dooley K."/>
            <person name="Dorje P."/>
            <person name="Dorjee K."/>
            <person name="Dorris L."/>
            <person name="Duffey N."/>
            <person name="Dupes A."/>
            <person name="Elkins T."/>
            <person name="Engels R."/>
            <person name="Erickson J."/>
            <person name="Farina A."/>
            <person name="Faro S."/>
            <person name="Ferreira P."/>
            <person name="Fischer H."/>
            <person name="Fitzgerald M."/>
            <person name="Foley K."/>
            <person name="Gage D."/>
            <person name="Galagan J."/>
            <person name="Gearin G."/>
            <person name="Gnerre S."/>
            <person name="Gnirke A."/>
            <person name="Goyette A."/>
            <person name="Graham J."/>
            <person name="Grandbois E."/>
            <person name="Gyaltsen K."/>
            <person name="Hafez N."/>
            <person name="Hagopian D."/>
            <person name="Hagos B."/>
            <person name="Hall J."/>
            <person name="Hatcher B."/>
            <person name="Heller A."/>
            <person name="Higgins H."/>
            <person name="Honan T."/>
            <person name="Horn A."/>
            <person name="Houde N."/>
            <person name="Hughes L."/>
            <person name="Hulme W."/>
            <person name="Husby E."/>
            <person name="Iliev I."/>
            <person name="Jaffe D."/>
            <person name="Jones C."/>
            <person name="Kamal M."/>
            <person name="Kamat A."/>
            <person name="Kamvysselis M."/>
            <person name="Karlsson E."/>
            <person name="Kells C."/>
            <person name="Kieu A."/>
            <person name="Kisner P."/>
            <person name="Kodira C."/>
            <person name="Kulbokas E."/>
            <person name="Labutti K."/>
            <person name="Lama D."/>
            <person name="Landers T."/>
            <person name="Leger J."/>
            <person name="Levine S."/>
            <person name="Lewis D."/>
            <person name="Lewis T."/>
            <person name="Lindblad-toh K."/>
            <person name="Liu X."/>
            <person name="Lokyitsang T."/>
            <person name="Lokyitsang Y."/>
            <person name="Lucien O."/>
            <person name="Lui A."/>
            <person name="Ma L.J."/>
            <person name="Mabbitt R."/>
            <person name="Macdonald J."/>
            <person name="Maclean C."/>
            <person name="Major J."/>
            <person name="Manning J."/>
            <person name="Marabella R."/>
            <person name="Maru K."/>
            <person name="Matthews C."/>
            <person name="Mauceli E."/>
            <person name="Mccarthy M."/>
            <person name="Mcdonough S."/>
            <person name="Mcghee T."/>
            <person name="Meldrim J."/>
            <person name="Meneus L."/>
            <person name="Mesirov J."/>
            <person name="Mihalev A."/>
            <person name="Mihova T."/>
            <person name="Mikkelsen T."/>
            <person name="Mlenga V."/>
            <person name="Moru K."/>
            <person name="Mozes J."/>
            <person name="Mulrain L."/>
            <person name="Munson G."/>
            <person name="Naylor J."/>
            <person name="Newes C."/>
            <person name="Nguyen C."/>
            <person name="Nguyen N."/>
            <person name="Nguyen T."/>
            <person name="Nicol R."/>
            <person name="Nielsen C."/>
            <person name="Nizzari M."/>
            <person name="Norbu C."/>
            <person name="Norbu N."/>
            <person name="O'donnell P."/>
            <person name="Okoawo O."/>
            <person name="O'leary S."/>
            <person name="Omotosho B."/>
            <person name="O'neill K."/>
            <person name="Osman S."/>
            <person name="Parker S."/>
            <person name="Perrin D."/>
            <person name="Phunkhang P."/>
            <person name="Piqani B."/>
            <person name="Purcell S."/>
            <person name="Rachupka T."/>
            <person name="Ramasamy U."/>
            <person name="Rameau R."/>
            <person name="Ray V."/>
            <person name="Raymond C."/>
            <person name="Retta R."/>
            <person name="Richardson S."/>
            <person name="Rise C."/>
            <person name="Rodriguez J."/>
            <person name="Rogers J."/>
            <person name="Rogov P."/>
            <person name="Rutman M."/>
            <person name="Schupbach R."/>
            <person name="Seaman C."/>
            <person name="Settipalli S."/>
            <person name="Sharpe T."/>
            <person name="Sheridan J."/>
            <person name="Sherpa N."/>
            <person name="Shi J."/>
            <person name="Smirnov S."/>
            <person name="Smith C."/>
            <person name="Sougnez C."/>
            <person name="Spencer B."/>
            <person name="Stalker J."/>
            <person name="Stange-thomann N."/>
            <person name="Stavropoulos S."/>
            <person name="Stetson K."/>
            <person name="Stone C."/>
            <person name="Stone S."/>
            <person name="Stubbs M."/>
            <person name="Talamas J."/>
            <person name="Tchuinga P."/>
            <person name="Tenzing P."/>
            <person name="Tesfaye S."/>
            <person name="Theodore J."/>
            <person name="Thoulutsang Y."/>
            <person name="Topham K."/>
            <person name="Towey S."/>
            <person name="Tsamla T."/>
            <person name="Tsomo N."/>
            <person name="Vallee D."/>
            <person name="Vassiliev H."/>
            <person name="Venkataraman V."/>
            <person name="Vinson J."/>
            <person name="Vo A."/>
            <person name="Wade C."/>
            <person name="Wang S."/>
            <person name="Wangchuk T."/>
            <person name="Wangdi T."/>
            <person name="Whittaker C."/>
            <person name="Wilkinson J."/>
            <person name="Wu Y."/>
            <person name="Wyman D."/>
            <person name="Yadav S."/>
            <person name="Yang S."/>
            <person name="Yang X."/>
            <person name="Yeager S."/>
            <person name="Yee E."/>
            <person name="Young G."/>
            <person name="Zainoun J."/>
            <person name="Zembeck L."/>
            <person name="Zimmer A."/>
            <person name="Zody M."/>
            <person name="Lander E."/>
        </authorList>
    </citation>
    <scope>NUCLEOTIDE SEQUENCE [LARGE SCALE GENOMIC DNA]</scope>
</reference>
<dbReference type="PANTHER" id="PTHR23120">
    <property type="entry name" value="MAESTRO-RELATED HEAT DOMAIN-CONTAINING"/>
    <property type="match status" value="1"/>
</dbReference>
<dbReference type="PANTHER" id="PTHR23120:SF0">
    <property type="entry name" value="MAESTRO HEAT-LIKE REPEAT FAMILY MEMBER 1"/>
    <property type="match status" value="1"/>
</dbReference>
<dbReference type="Ensembl" id="ENSCSAVT00000012071.1">
    <property type="protein sequence ID" value="ENSCSAVP00000011933.1"/>
    <property type="gene ID" value="ENSCSAVG00000007008.1"/>
</dbReference>
<organism evidence="2 3">
    <name type="scientific">Ciona savignyi</name>
    <name type="common">Pacific transparent sea squirt</name>
    <dbReference type="NCBI Taxonomy" id="51511"/>
    <lineage>
        <taxon>Eukaryota</taxon>
        <taxon>Metazoa</taxon>
        <taxon>Chordata</taxon>
        <taxon>Tunicata</taxon>
        <taxon>Ascidiacea</taxon>
        <taxon>Phlebobranchia</taxon>
        <taxon>Cionidae</taxon>
        <taxon>Ciona</taxon>
    </lineage>
</organism>
<dbReference type="InParanoid" id="H2Z2X1"/>
<feature type="domain" description="MROH2B-like HEAT-repeats" evidence="1">
    <location>
        <begin position="1"/>
        <end position="198"/>
    </location>
</feature>
<dbReference type="AlphaFoldDB" id="H2Z2X1"/>
<evidence type="ECO:0000259" key="1">
    <source>
        <dbReference type="Pfam" id="PF23210"/>
    </source>
</evidence>
<dbReference type="STRING" id="51511.ENSCSAVP00000011933"/>
<dbReference type="InterPro" id="IPR045206">
    <property type="entry name" value="Maestro_heat-like_prot"/>
</dbReference>
<dbReference type="InterPro" id="IPR055408">
    <property type="entry name" value="HEAT_MROH2B-like"/>
</dbReference>
<dbReference type="SUPFAM" id="SSF48371">
    <property type="entry name" value="ARM repeat"/>
    <property type="match status" value="1"/>
</dbReference>